<evidence type="ECO:0000256" key="1">
    <source>
        <dbReference type="ARBA" id="ARBA00005953"/>
    </source>
</evidence>
<accession>A0AA39GBM1</accession>
<organism evidence="4 5">
    <name type="scientific">Sarocladium strictum</name>
    <name type="common">Black bundle disease fungus</name>
    <name type="synonym">Acremonium strictum</name>
    <dbReference type="NCBI Taxonomy" id="5046"/>
    <lineage>
        <taxon>Eukaryota</taxon>
        <taxon>Fungi</taxon>
        <taxon>Dikarya</taxon>
        <taxon>Ascomycota</taxon>
        <taxon>Pezizomycotina</taxon>
        <taxon>Sordariomycetes</taxon>
        <taxon>Hypocreomycetidae</taxon>
        <taxon>Hypocreales</taxon>
        <taxon>Sarocladiaceae</taxon>
        <taxon>Sarocladium</taxon>
    </lineage>
</organism>
<dbReference type="PANTHER" id="PTHR31793">
    <property type="entry name" value="4-HYDROXYBENZOYL-COA THIOESTERASE FAMILY MEMBER"/>
    <property type="match status" value="1"/>
</dbReference>
<evidence type="ECO:0000256" key="3">
    <source>
        <dbReference type="SAM" id="MobiDB-lite"/>
    </source>
</evidence>
<evidence type="ECO:0000313" key="5">
    <source>
        <dbReference type="Proteomes" id="UP001175261"/>
    </source>
</evidence>
<dbReference type="PANTHER" id="PTHR31793:SF27">
    <property type="entry name" value="NOVEL THIOESTERASE SUPERFAMILY DOMAIN AND SAPOSIN A-TYPE DOMAIN CONTAINING PROTEIN (0610012H03RIK)"/>
    <property type="match status" value="1"/>
</dbReference>
<name>A0AA39GBM1_SARSR</name>
<dbReference type="EMBL" id="JAPDFR010000008">
    <property type="protein sequence ID" value="KAK0384325.1"/>
    <property type="molecule type" value="Genomic_DNA"/>
</dbReference>
<proteinExistence type="inferred from homology"/>
<reference evidence="4" key="1">
    <citation type="submission" date="2022-10" db="EMBL/GenBank/DDBJ databases">
        <title>Determination and structural analysis of whole genome sequence of Sarocladium strictum F4-1.</title>
        <authorList>
            <person name="Hu L."/>
            <person name="Jiang Y."/>
        </authorList>
    </citation>
    <scope>NUCLEOTIDE SEQUENCE</scope>
    <source>
        <strain evidence="4">F4-1</strain>
    </source>
</reference>
<dbReference type="CDD" id="cd00586">
    <property type="entry name" value="4HBT"/>
    <property type="match status" value="1"/>
</dbReference>
<comment type="similarity">
    <text evidence="1">Belongs to the 4-hydroxybenzoyl-CoA thioesterase family.</text>
</comment>
<dbReference type="Proteomes" id="UP001175261">
    <property type="component" value="Unassembled WGS sequence"/>
</dbReference>
<dbReference type="InterPro" id="IPR029069">
    <property type="entry name" value="HotDog_dom_sf"/>
</dbReference>
<dbReference type="InterPro" id="IPR050563">
    <property type="entry name" value="4-hydroxybenzoyl-CoA_TE"/>
</dbReference>
<dbReference type="GO" id="GO:0047617">
    <property type="term" value="F:fatty acyl-CoA hydrolase activity"/>
    <property type="evidence" value="ECO:0007669"/>
    <property type="project" value="TreeGrafter"/>
</dbReference>
<comment type="caution">
    <text evidence="4">The sequence shown here is derived from an EMBL/GenBank/DDBJ whole genome shotgun (WGS) entry which is preliminary data.</text>
</comment>
<dbReference type="SUPFAM" id="SSF54637">
    <property type="entry name" value="Thioesterase/thiol ester dehydrase-isomerase"/>
    <property type="match status" value="1"/>
</dbReference>
<evidence type="ECO:0000256" key="2">
    <source>
        <dbReference type="ARBA" id="ARBA00022801"/>
    </source>
</evidence>
<sequence>MADMRALKARTRDDYRFFLDYRTRWNDNDMYNHMNNSIYNFLTDSIVNAYLAEKLGNGQPPTEWAVRRVVNTQTNYFGSLAYPEVAELGLRINRLGSSSARYEIGIFAKGDPVVKAVGELTHVYVDRDTGRPAPMDEALRTALMRIQVSPEDTSDNDSLGTTAPASRARM</sequence>
<dbReference type="Gene3D" id="3.10.129.10">
    <property type="entry name" value="Hotdog Thioesterase"/>
    <property type="match status" value="1"/>
</dbReference>
<keyword evidence="5" id="KW-1185">Reference proteome</keyword>
<dbReference type="Pfam" id="PF13279">
    <property type="entry name" value="4HBT_2"/>
    <property type="match status" value="1"/>
</dbReference>
<evidence type="ECO:0008006" key="6">
    <source>
        <dbReference type="Google" id="ProtNLM"/>
    </source>
</evidence>
<protein>
    <recommendedName>
        <fullName evidence="6">Thioesterase domain-containing protein</fullName>
    </recommendedName>
</protein>
<feature type="region of interest" description="Disordered" evidence="3">
    <location>
        <begin position="147"/>
        <end position="170"/>
    </location>
</feature>
<dbReference type="AlphaFoldDB" id="A0AA39GBM1"/>
<evidence type="ECO:0000313" key="4">
    <source>
        <dbReference type="EMBL" id="KAK0384325.1"/>
    </source>
</evidence>
<gene>
    <name evidence="4" type="ORF">NLU13_8412</name>
</gene>
<keyword evidence="2" id="KW-0378">Hydrolase</keyword>